<dbReference type="Proteomes" id="UP000279271">
    <property type="component" value="Unassembled WGS sequence"/>
</dbReference>
<evidence type="ECO:0000256" key="1">
    <source>
        <dbReference type="SAM" id="MobiDB-lite"/>
    </source>
</evidence>
<feature type="region of interest" description="Disordered" evidence="1">
    <location>
        <begin position="49"/>
        <end position="125"/>
    </location>
</feature>
<feature type="non-terminal residue" evidence="2">
    <location>
        <position position="1"/>
    </location>
</feature>
<accession>A0A3M7L558</accession>
<reference evidence="3" key="1">
    <citation type="journal article" date="2018" name="Algal Res.">
        <title>Characterization of plant carbon substrate utilization by Auxenochlorella protothecoides.</title>
        <authorList>
            <person name="Vogler B.W."/>
            <person name="Starkenburg S.R."/>
            <person name="Sudasinghe N."/>
            <person name="Schambach J.Y."/>
            <person name="Rollin J.A."/>
            <person name="Pattathil S."/>
            <person name="Barry A.N."/>
        </authorList>
    </citation>
    <scope>NUCLEOTIDE SEQUENCE [LARGE SCALE GENOMIC DNA]</scope>
    <source>
        <strain evidence="3">UTEX 25</strain>
    </source>
</reference>
<dbReference type="AlphaFoldDB" id="A0A3M7L558"/>
<name>A0A3M7L558_AUXPR</name>
<dbReference type="EMBL" id="QOKY01000130">
    <property type="protein sequence ID" value="RMZ57110.1"/>
    <property type="molecule type" value="Genomic_DNA"/>
</dbReference>
<protein>
    <submittedName>
        <fullName evidence="2">Uncharacterized protein</fullName>
    </submittedName>
</protein>
<gene>
    <name evidence="2" type="ORF">APUTEX25_002342</name>
</gene>
<evidence type="ECO:0000313" key="3">
    <source>
        <dbReference type="Proteomes" id="UP000279271"/>
    </source>
</evidence>
<evidence type="ECO:0000313" key="2">
    <source>
        <dbReference type="EMBL" id="RMZ57110.1"/>
    </source>
</evidence>
<comment type="caution">
    <text evidence="2">The sequence shown here is derived from an EMBL/GenBank/DDBJ whole genome shotgun (WGS) entry which is preliminary data.</text>
</comment>
<organism evidence="2 3">
    <name type="scientific">Auxenochlorella protothecoides</name>
    <name type="common">Green microalga</name>
    <name type="synonym">Chlorella protothecoides</name>
    <dbReference type="NCBI Taxonomy" id="3075"/>
    <lineage>
        <taxon>Eukaryota</taxon>
        <taxon>Viridiplantae</taxon>
        <taxon>Chlorophyta</taxon>
        <taxon>core chlorophytes</taxon>
        <taxon>Trebouxiophyceae</taxon>
        <taxon>Chlorellales</taxon>
        <taxon>Chlorellaceae</taxon>
        <taxon>Auxenochlorella</taxon>
    </lineage>
</organism>
<proteinExistence type="predicted"/>
<sequence>ASDFGAGERVPKLDLSTVDLGTSLQQALGRADAVLMELKTLRCRAHAAKPKVAPQRNQVFHPKPPVAKPAIPSNSTPAKRKGRRQMRPPCGPPASSWRRLPSARIGGRPGPNPRLRHAQTAPPPGTRALLAVGGGRREAAEALRAMTARGARVWKRWARTAGMSKGSSRRLRLRVGDGGVRPHQLQVGYRRGWFRSARWFGIDGVLVPRDSNWPSLLLRTSEGVLQADFESEAAQAAALVALAAGLAAAPAGAPLAEVPCPPAIRFLPPAT</sequence>